<protein>
    <submittedName>
        <fullName evidence="2">NAD(P)-dependent oxidoreductase</fullName>
    </submittedName>
</protein>
<keyword evidence="3" id="KW-1185">Reference proteome</keyword>
<feature type="domain" description="NAD-dependent epimerase/dehydratase" evidence="1">
    <location>
        <begin position="4"/>
        <end position="229"/>
    </location>
</feature>
<gene>
    <name evidence="2" type="ORF">PQU92_15040</name>
</gene>
<dbReference type="PANTHER" id="PTHR48079">
    <property type="entry name" value="PROTEIN YEEZ"/>
    <property type="match status" value="1"/>
</dbReference>
<accession>A0ABT5HWY7</accession>
<name>A0ABT5HWY7_9CAUL</name>
<dbReference type="InterPro" id="IPR036291">
    <property type="entry name" value="NAD(P)-bd_dom_sf"/>
</dbReference>
<reference evidence="2 3" key="1">
    <citation type="submission" date="2023-01" db="EMBL/GenBank/DDBJ databases">
        <title>Novel species of the genus Asticcacaulis isolated from rivers.</title>
        <authorList>
            <person name="Lu H."/>
        </authorList>
    </citation>
    <scope>NUCLEOTIDE SEQUENCE [LARGE SCALE GENOMIC DNA]</scope>
    <source>
        <strain evidence="2 3">BYS171W</strain>
    </source>
</reference>
<comment type="caution">
    <text evidence="2">The sequence shown here is derived from an EMBL/GenBank/DDBJ whole genome shotgun (WGS) entry which is preliminary data.</text>
</comment>
<organism evidence="2 3">
    <name type="scientific">Asticcacaulis aquaticus</name>
    <dbReference type="NCBI Taxonomy" id="2984212"/>
    <lineage>
        <taxon>Bacteria</taxon>
        <taxon>Pseudomonadati</taxon>
        <taxon>Pseudomonadota</taxon>
        <taxon>Alphaproteobacteria</taxon>
        <taxon>Caulobacterales</taxon>
        <taxon>Caulobacteraceae</taxon>
        <taxon>Asticcacaulis</taxon>
    </lineage>
</organism>
<dbReference type="PANTHER" id="PTHR48079:SF6">
    <property type="entry name" value="NAD(P)-BINDING DOMAIN-CONTAINING PROTEIN-RELATED"/>
    <property type="match status" value="1"/>
</dbReference>
<dbReference type="RefSeq" id="WP_272749070.1">
    <property type="nucleotide sequence ID" value="NZ_JAQQKX010000013.1"/>
</dbReference>
<dbReference type="InterPro" id="IPR051783">
    <property type="entry name" value="NAD(P)-dependent_oxidoreduct"/>
</dbReference>
<evidence type="ECO:0000313" key="3">
    <source>
        <dbReference type="Proteomes" id="UP001214854"/>
    </source>
</evidence>
<evidence type="ECO:0000313" key="2">
    <source>
        <dbReference type="EMBL" id="MDC7684599.1"/>
    </source>
</evidence>
<dbReference type="Pfam" id="PF01370">
    <property type="entry name" value="Epimerase"/>
    <property type="match status" value="1"/>
</dbReference>
<dbReference type="EMBL" id="JAQQKX010000013">
    <property type="protein sequence ID" value="MDC7684599.1"/>
    <property type="molecule type" value="Genomic_DNA"/>
</dbReference>
<dbReference type="InterPro" id="IPR001509">
    <property type="entry name" value="Epimerase_deHydtase"/>
</dbReference>
<dbReference type="Proteomes" id="UP001214854">
    <property type="component" value="Unassembled WGS sequence"/>
</dbReference>
<sequence length="324" mass="34611">MRRVLVTGATGGLGLAVVEVLRRQGYRVRATGRDVTRGARLEGPGVEFVATDLCTPGAAQALVDGMDSVIHAAALSSPWGAKAAFHAINVAATEALLIAAKAEKCQRFVFVSSPSVYARAADQIGLRESDPVTPRPLNAYAATKIEAERRVLNAANADMACVSIRPRAIVGPDDTVLLPRVLRLMRRGRFPLLRGGQALMELTDVRDVAQALVLAEQRAPLLNGEAVNISGGHALPVREMVERFAQALNLPVKFVPVPYGPLRLAVAGMEAVCRRLPGQPEPPLTVYGLTTLAFSQMFDLSVARERLGFKPAYDAFQSAIEAAS</sequence>
<dbReference type="Gene3D" id="3.40.50.720">
    <property type="entry name" value="NAD(P)-binding Rossmann-like Domain"/>
    <property type="match status" value="1"/>
</dbReference>
<evidence type="ECO:0000259" key="1">
    <source>
        <dbReference type="Pfam" id="PF01370"/>
    </source>
</evidence>
<dbReference type="SUPFAM" id="SSF51735">
    <property type="entry name" value="NAD(P)-binding Rossmann-fold domains"/>
    <property type="match status" value="1"/>
</dbReference>
<proteinExistence type="predicted"/>